<dbReference type="EC" id="2.3.1.183" evidence="4"/>
<dbReference type="CDD" id="cd04301">
    <property type="entry name" value="NAT_SF"/>
    <property type="match status" value="1"/>
</dbReference>
<dbReference type="Proteomes" id="UP001138672">
    <property type="component" value="Unassembled WGS sequence"/>
</dbReference>
<protein>
    <submittedName>
        <fullName evidence="4">Phosphinothricin acetyltransferase</fullName>
        <ecNumber evidence="4">2.3.1.183</ecNumber>
    </submittedName>
</protein>
<evidence type="ECO:0000313" key="7">
    <source>
        <dbReference type="Proteomes" id="UP001231587"/>
    </source>
</evidence>
<dbReference type="EMBL" id="JAGGJQ010000003">
    <property type="protein sequence ID" value="MBP1839493.1"/>
    <property type="molecule type" value="Genomic_DNA"/>
</dbReference>
<feature type="domain" description="N-acetyltransferase" evidence="3">
    <location>
        <begin position="1"/>
        <end position="158"/>
    </location>
</feature>
<dbReference type="OrthoDB" id="9799096at2"/>
<organism evidence="4 6">
    <name type="scientific">Formosa algae</name>
    <dbReference type="NCBI Taxonomy" id="225843"/>
    <lineage>
        <taxon>Bacteria</taxon>
        <taxon>Pseudomonadati</taxon>
        <taxon>Bacteroidota</taxon>
        <taxon>Flavobacteriia</taxon>
        <taxon>Flavobacteriales</taxon>
        <taxon>Flavobacteriaceae</taxon>
        <taxon>Formosa</taxon>
    </lineage>
</organism>
<dbReference type="Pfam" id="PF00583">
    <property type="entry name" value="Acetyltransf_1"/>
    <property type="match status" value="1"/>
</dbReference>
<dbReference type="Proteomes" id="UP001231587">
    <property type="component" value="Unassembled WGS sequence"/>
</dbReference>
<keyword evidence="1 4" id="KW-0808">Transferase</keyword>
<accession>A0A9X1C926</accession>
<evidence type="ECO:0000313" key="5">
    <source>
        <dbReference type="EMBL" id="MDQ0334797.1"/>
    </source>
</evidence>
<evidence type="ECO:0000259" key="3">
    <source>
        <dbReference type="PROSITE" id="PS51186"/>
    </source>
</evidence>
<keyword evidence="7" id="KW-1185">Reference proteome</keyword>
<dbReference type="InterPro" id="IPR016181">
    <property type="entry name" value="Acyl_CoA_acyltransferase"/>
</dbReference>
<evidence type="ECO:0000313" key="6">
    <source>
        <dbReference type="Proteomes" id="UP001138672"/>
    </source>
</evidence>
<evidence type="ECO:0000313" key="4">
    <source>
        <dbReference type="EMBL" id="MBP1839493.1"/>
    </source>
</evidence>
<keyword evidence="2 4" id="KW-0012">Acyltransferase</keyword>
<dbReference type="RefSeq" id="WP_057778190.1">
    <property type="nucleotide sequence ID" value="NZ_JAGGJQ010000003.1"/>
</dbReference>
<evidence type="ECO:0000256" key="1">
    <source>
        <dbReference type="ARBA" id="ARBA00022679"/>
    </source>
</evidence>
<comment type="caution">
    <text evidence="4">The sequence shown here is derived from an EMBL/GenBank/DDBJ whole genome shotgun (WGS) entry which is preliminary data.</text>
</comment>
<proteinExistence type="predicted"/>
<sequence>MNIRFAETKDVAKILDIVNYEILNTTVIYDYKERSYEYQLNWFEQKKQANMPVIVAEIDGEVVGFGSYGIFRPWEAYKYSIEHSIYVSREARAKGVGKQLLTELITLAKANGYHTMIAGVDASNAGSIAFHKQFGFVEIGIFKAVGYKFDTWLDLNFLQLILK</sequence>
<evidence type="ECO:0000256" key="2">
    <source>
        <dbReference type="ARBA" id="ARBA00023315"/>
    </source>
</evidence>
<dbReference type="PANTHER" id="PTHR43072">
    <property type="entry name" value="N-ACETYLTRANSFERASE"/>
    <property type="match status" value="1"/>
</dbReference>
<dbReference type="SUPFAM" id="SSF55729">
    <property type="entry name" value="Acyl-CoA N-acyltransferases (Nat)"/>
    <property type="match status" value="1"/>
</dbReference>
<dbReference type="InterPro" id="IPR000182">
    <property type="entry name" value="GNAT_dom"/>
</dbReference>
<name>A0A9X1C926_9FLAO</name>
<reference evidence="4" key="1">
    <citation type="submission" date="2021-03" db="EMBL/GenBank/DDBJ databases">
        <title>Genomic Encyclopedia of Type Strains, Phase IV (KMG-IV): sequencing the most valuable type-strain genomes for metagenomic binning, comparative biology and taxonomic classification.</title>
        <authorList>
            <person name="Goeker M."/>
        </authorList>
    </citation>
    <scope>NUCLEOTIDE SEQUENCE</scope>
    <source>
        <strain evidence="4">DSM 15523</strain>
        <strain evidence="5 7">DSM 16476</strain>
    </source>
</reference>
<gene>
    <name evidence="4" type="ORF">J2Z56_001404</name>
    <name evidence="5" type="ORF">J2Z57_001230</name>
</gene>
<dbReference type="AlphaFoldDB" id="A0A9X1C926"/>
<dbReference type="PROSITE" id="PS51186">
    <property type="entry name" value="GNAT"/>
    <property type="match status" value="1"/>
</dbReference>
<dbReference type="GO" id="GO:0102971">
    <property type="term" value="F:phosphinothricin N-acetyltransferase activity"/>
    <property type="evidence" value="ECO:0007669"/>
    <property type="project" value="UniProtKB-EC"/>
</dbReference>
<dbReference type="Gene3D" id="3.40.630.30">
    <property type="match status" value="1"/>
</dbReference>
<dbReference type="PANTHER" id="PTHR43072:SF23">
    <property type="entry name" value="UPF0039 PROTEIN C11D3.02C"/>
    <property type="match status" value="1"/>
</dbReference>
<dbReference type="EMBL" id="JAUSUU010000003">
    <property type="protein sequence ID" value="MDQ0334797.1"/>
    <property type="molecule type" value="Genomic_DNA"/>
</dbReference>